<feature type="compositionally biased region" description="Low complexity" evidence="1">
    <location>
        <begin position="80"/>
        <end position="92"/>
    </location>
</feature>
<protein>
    <submittedName>
        <fullName evidence="4">Uncharacterized protein</fullName>
    </submittedName>
</protein>
<feature type="domain" description="DUF1707" evidence="2">
    <location>
        <begin position="13"/>
        <end position="65"/>
    </location>
</feature>
<accession>A0A1Q9LGE6</accession>
<dbReference type="EMBL" id="MKQR01000026">
    <property type="protein sequence ID" value="OLR91121.1"/>
    <property type="molecule type" value="Genomic_DNA"/>
</dbReference>
<evidence type="ECO:0000259" key="3">
    <source>
        <dbReference type="Pfam" id="PF09922"/>
    </source>
</evidence>
<proteinExistence type="predicted"/>
<evidence type="ECO:0000256" key="1">
    <source>
        <dbReference type="SAM" id="MobiDB-lite"/>
    </source>
</evidence>
<dbReference type="PANTHER" id="PTHR40763:SF4">
    <property type="entry name" value="DUF1707 DOMAIN-CONTAINING PROTEIN"/>
    <property type="match status" value="1"/>
</dbReference>
<dbReference type="InterPro" id="IPR024425">
    <property type="entry name" value="LiaF-like_C"/>
</dbReference>
<dbReference type="STRING" id="1193682.BJP25_28100"/>
<dbReference type="Pfam" id="PF08044">
    <property type="entry name" value="DUF1707"/>
    <property type="match status" value="1"/>
</dbReference>
<reference evidence="4 5" key="1">
    <citation type="submission" date="2016-10" db="EMBL/GenBank/DDBJ databases">
        <title>The Draft Genome Sequence of Actinokineospora bangkokensis 44EHWT reveals the biosynthetic pathway of antifungal compounds Thailandins with unusual extender unit butylmalonyl-CoA.</title>
        <authorList>
            <person name="Greule A."/>
            <person name="Intra B."/>
            <person name="Flemming S."/>
            <person name="Rommel M.G."/>
            <person name="Panbangred W."/>
            <person name="Bechthold A."/>
        </authorList>
    </citation>
    <scope>NUCLEOTIDE SEQUENCE [LARGE SCALE GENOMIC DNA]</scope>
    <source>
        <strain evidence="4 5">44EHW</strain>
    </source>
</reference>
<dbReference type="Proteomes" id="UP000186040">
    <property type="component" value="Unassembled WGS sequence"/>
</dbReference>
<dbReference type="OrthoDB" id="4772576at2"/>
<dbReference type="AlphaFoldDB" id="A0A1Q9LGE6"/>
<feature type="domain" description="Cell wall-active antibiotics response LiaF-like C-terminal" evidence="3">
    <location>
        <begin position="123"/>
        <end position="177"/>
    </location>
</feature>
<keyword evidence="5" id="KW-1185">Reference proteome</keyword>
<dbReference type="InterPro" id="IPR012551">
    <property type="entry name" value="DUF1707_SHOCT-like"/>
</dbReference>
<comment type="caution">
    <text evidence="4">The sequence shown here is derived from an EMBL/GenBank/DDBJ whole genome shotgun (WGS) entry which is preliminary data.</text>
</comment>
<organism evidence="4 5">
    <name type="scientific">Actinokineospora bangkokensis</name>
    <dbReference type="NCBI Taxonomy" id="1193682"/>
    <lineage>
        <taxon>Bacteria</taxon>
        <taxon>Bacillati</taxon>
        <taxon>Actinomycetota</taxon>
        <taxon>Actinomycetes</taxon>
        <taxon>Pseudonocardiales</taxon>
        <taxon>Pseudonocardiaceae</taxon>
        <taxon>Actinokineospora</taxon>
    </lineage>
</organism>
<feature type="region of interest" description="Disordered" evidence="1">
    <location>
        <begin position="75"/>
        <end position="101"/>
    </location>
</feature>
<dbReference type="Pfam" id="PF09922">
    <property type="entry name" value="LiaF-like_C"/>
    <property type="match status" value="1"/>
</dbReference>
<sequence length="218" mass="22856">MSEQPSVPGPDQMRASDADRERFAKVLHDAMAEGRLTVAEMEERLDLVYAAKTYGDLTPLLRDLPGQDLVPVPTQPRAPQPAAARAAVPANPDRVGGRGTSSSAIAVMSGAERKGVWVVPPTFNAVAVMGGVQLDLSQARFEAAETTIQAFALMGGVEVFVPEDITVHVTGSGFMGGFGGRVTSQVGPPGAPVVRITGFALMGGVEVKHARKRGRIAE</sequence>
<evidence type="ECO:0000259" key="2">
    <source>
        <dbReference type="Pfam" id="PF08044"/>
    </source>
</evidence>
<evidence type="ECO:0000313" key="5">
    <source>
        <dbReference type="Proteomes" id="UP000186040"/>
    </source>
</evidence>
<dbReference type="PANTHER" id="PTHR40763">
    <property type="entry name" value="MEMBRANE PROTEIN-RELATED"/>
    <property type="match status" value="1"/>
</dbReference>
<evidence type="ECO:0000313" key="4">
    <source>
        <dbReference type="EMBL" id="OLR91121.1"/>
    </source>
</evidence>
<gene>
    <name evidence="4" type="ORF">BJP25_28100</name>
</gene>
<name>A0A1Q9LGE6_9PSEU</name>
<dbReference type="RefSeq" id="WP_075977780.1">
    <property type="nucleotide sequence ID" value="NZ_MKQR01000026.1"/>
</dbReference>